<evidence type="ECO:0000313" key="10">
    <source>
        <dbReference type="Proteomes" id="UP001634007"/>
    </source>
</evidence>
<dbReference type="Pfam" id="PF14543">
    <property type="entry name" value="TAXi_N"/>
    <property type="match status" value="1"/>
</dbReference>
<dbReference type="PANTHER" id="PTHR47967:SF46">
    <property type="entry name" value="ASPARTIC PROTEINASE NEPENTHESIN-1"/>
    <property type="match status" value="1"/>
</dbReference>
<dbReference type="Gene3D" id="2.40.70.10">
    <property type="entry name" value="Acid Proteases"/>
    <property type="match status" value="2"/>
</dbReference>
<keyword evidence="10" id="KW-1185">Reference proteome</keyword>
<comment type="caution">
    <text evidence="9">The sequence shown here is derived from an EMBL/GenBank/DDBJ whole genome shotgun (WGS) entry which is preliminary data.</text>
</comment>
<feature type="active site" evidence="6">
    <location>
        <position position="329"/>
    </location>
</feature>
<feature type="active site" evidence="6">
    <location>
        <position position="93"/>
    </location>
</feature>
<keyword evidence="7" id="KW-0732">Signal</keyword>
<comment type="similarity">
    <text evidence="1">Belongs to the peptidase A1 family.</text>
</comment>
<sequence>MAAPSLPSLLLLSSLLLLLAASPPPSASAAASRGSFLKLPLLHRPSRTPQLLRRGRSRSAASPVTSAAPFGAGQYLVALHLGTPPQRLLLVADTGSDLVWARCSACRGAGCSRRAPGSAFLARRSSSFRPHHCYSASCRLVPRPSPPPRCNRTRLHSACRYEYTYSDGSLSSGFFARETVSLHTTSAKTKAAAARLKGLAFGCGFRVSGPSVTGSSFNGSQGVMGLGRGPISFASQLGRRFGSNKFSYCLKDYTLLPSPTSYLIIGDRPSADNAAAASPLAFTPLLANPLAPSFYYVGIKRVSVDGERLPIDPSVWSLDDLGNGGTILDSGTTLTFLAEPGYRPLLAAMRRRVGLPAAAAAAPGFDLCVNVTGAGRRPRLPRLSFEMEGGAVLAPPAGNYFIDVAKGVRCLAVRPAGAAAEGGGFSVIGNVMQQGFLWEFDVDRSRLGFSRRGCAAS</sequence>
<proteinExistence type="inferred from homology"/>
<dbReference type="EMBL" id="JBJKBG010000007">
    <property type="protein sequence ID" value="KAL3731505.1"/>
    <property type="molecule type" value="Genomic_DNA"/>
</dbReference>
<keyword evidence="2" id="KW-0645">Protease</keyword>
<feature type="chain" id="PRO_5044793141" description="Peptidase A1 domain-containing protein" evidence="7">
    <location>
        <begin position="22"/>
        <end position="457"/>
    </location>
</feature>
<evidence type="ECO:0000256" key="3">
    <source>
        <dbReference type="ARBA" id="ARBA00022750"/>
    </source>
</evidence>
<evidence type="ECO:0000256" key="1">
    <source>
        <dbReference type="ARBA" id="ARBA00007447"/>
    </source>
</evidence>
<dbReference type="CDD" id="cd05476">
    <property type="entry name" value="pepsin_A_like_plant"/>
    <property type="match status" value="1"/>
</dbReference>
<dbReference type="InterPro" id="IPR021109">
    <property type="entry name" value="Peptidase_aspartic_dom_sf"/>
</dbReference>
<dbReference type="InterPro" id="IPR033121">
    <property type="entry name" value="PEPTIDASE_A1"/>
</dbReference>
<feature type="signal peptide" evidence="7">
    <location>
        <begin position="1"/>
        <end position="21"/>
    </location>
</feature>
<gene>
    <name evidence="9" type="ORF">ACJRO7_028394</name>
</gene>
<protein>
    <recommendedName>
        <fullName evidence="8">Peptidase A1 domain-containing protein</fullName>
    </recommendedName>
</protein>
<keyword evidence="4" id="KW-0378">Hydrolase</keyword>
<dbReference type="InterPro" id="IPR034161">
    <property type="entry name" value="Pepsin-like_plant"/>
</dbReference>
<dbReference type="Pfam" id="PF14541">
    <property type="entry name" value="TAXi_C"/>
    <property type="match status" value="1"/>
</dbReference>
<dbReference type="PANTHER" id="PTHR47967">
    <property type="entry name" value="OS07G0603500 PROTEIN-RELATED"/>
    <property type="match status" value="1"/>
</dbReference>
<dbReference type="InterPro" id="IPR051708">
    <property type="entry name" value="Plant_Aspart_Prot_A1"/>
</dbReference>
<evidence type="ECO:0000256" key="5">
    <source>
        <dbReference type="ARBA" id="ARBA00023180"/>
    </source>
</evidence>
<evidence type="ECO:0000256" key="4">
    <source>
        <dbReference type="ARBA" id="ARBA00022801"/>
    </source>
</evidence>
<dbReference type="AlphaFoldDB" id="A0ABD3K783"/>
<evidence type="ECO:0000256" key="2">
    <source>
        <dbReference type="ARBA" id="ARBA00022670"/>
    </source>
</evidence>
<dbReference type="GO" id="GO:0004190">
    <property type="term" value="F:aspartic-type endopeptidase activity"/>
    <property type="evidence" value="ECO:0007669"/>
    <property type="project" value="UniProtKB-KW"/>
</dbReference>
<dbReference type="InterPro" id="IPR001461">
    <property type="entry name" value="Aspartic_peptidase_A1"/>
</dbReference>
<organism evidence="9 10">
    <name type="scientific">Eucalyptus globulus</name>
    <name type="common">Tasmanian blue gum</name>
    <dbReference type="NCBI Taxonomy" id="34317"/>
    <lineage>
        <taxon>Eukaryota</taxon>
        <taxon>Viridiplantae</taxon>
        <taxon>Streptophyta</taxon>
        <taxon>Embryophyta</taxon>
        <taxon>Tracheophyta</taxon>
        <taxon>Spermatophyta</taxon>
        <taxon>Magnoliopsida</taxon>
        <taxon>eudicotyledons</taxon>
        <taxon>Gunneridae</taxon>
        <taxon>Pentapetalae</taxon>
        <taxon>rosids</taxon>
        <taxon>malvids</taxon>
        <taxon>Myrtales</taxon>
        <taxon>Myrtaceae</taxon>
        <taxon>Myrtoideae</taxon>
        <taxon>Eucalypteae</taxon>
        <taxon>Eucalyptus</taxon>
    </lineage>
</organism>
<evidence type="ECO:0000256" key="6">
    <source>
        <dbReference type="PIRSR" id="PIRSR601461-1"/>
    </source>
</evidence>
<dbReference type="InterPro" id="IPR032861">
    <property type="entry name" value="TAXi_N"/>
</dbReference>
<evidence type="ECO:0000259" key="8">
    <source>
        <dbReference type="PROSITE" id="PS51767"/>
    </source>
</evidence>
<name>A0ABD3K783_EUCGL</name>
<evidence type="ECO:0000256" key="7">
    <source>
        <dbReference type="SAM" id="SignalP"/>
    </source>
</evidence>
<reference evidence="9 10" key="1">
    <citation type="submission" date="2024-11" db="EMBL/GenBank/DDBJ databases">
        <title>Chromosome-level genome assembly of Eucalyptus globulus Labill. provides insights into its genome evolution.</title>
        <authorList>
            <person name="Li X."/>
        </authorList>
    </citation>
    <scope>NUCLEOTIDE SEQUENCE [LARGE SCALE GENOMIC DNA]</scope>
    <source>
        <strain evidence="9">CL2024</strain>
        <tissue evidence="9">Fresh tender leaves</tissue>
    </source>
</reference>
<dbReference type="PRINTS" id="PR00792">
    <property type="entry name" value="PEPSIN"/>
</dbReference>
<dbReference type="PROSITE" id="PS51767">
    <property type="entry name" value="PEPTIDASE_A1"/>
    <property type="match status" value="1"/>
</dbReference>
<dbReference type="FunFam" id="2.40.70.10:FF:000033">
    <property type="entry name" value="Aspartyl protease family protein"/>
    <property type="match status" value="1"/>
</dbReference>
<keyword evidence="5" id="KW-0325">Glycoprotein</keyword>
<feature type="domain" description="Peptidase A1" evidence="8">
    <location>
        <begin position="75"/>
        <end position="450"/>
    </location>
</feature>
<dbReference type="FunFam" id="2.40.70.10:FF:000215">
    <property type="entry name" value="Aspartyl protease family protein 2"/>
    <property type="match status" value="1"/>
</dbReference>
<dbReference type="InterPro" id="IPR032799">
    <property type="entry name" value="TAXi_C"/>
</dbReference>
<dbReference type="Proteomes" id="UP001634007">
    <property type="component" value="Unassembled WGS sequence"/>
</dbReference>
<dbReference type="GO" id="GO:0006508">
    <property type="term" value="P:proteolysis"/>
    <property type="evidence" value="ECO:0007669"/>
    <property type="project" value="UniProtKB-KW"/>
</dbReference>
<keyword evidence="3" id="KW-0064">Aspartyl protease</keyword>
<accession>A0ABD3K783</accession>
<dbReference type="SUPFAM" id="SSF50630">
    <property type="entry name" value="Acid proteases"/>
    <property type="match status" value="1"/>
</dbReference>
<evidence type="ECO:0000313" key="9">
    <source>
        <dbReference type="EMBL" id="KAL3731505.1"/>
    </source>
</evidence>